<proteinExistence type="predicted"/>
<dbReference type="HOGENOM" id="CLU_2572800_0_0_4"/>
<keyword evidence="3" id="KW-1185">Reference proteome</keyword>
<evidence type="ECO:0000313" key="3">
    <source>
        <dbReference type="Proteomes" id="UP000008291"/>
    </source>
</evidence>
<keyword evidence="1" id="KW-0732">Signal</keyword>
<feature type="signal peptide" evidence="1">
    <location>
        <begin position="1"/>
        <end position="17"/>
    </location>
</feature>
<dbReference type="KEGG" id="tbd:Tbd_2037"/>
<sequence>MGALALSLMLPAAQVLAEETGVATPQTIEGQVAEVDLEQGKLRIRAIDGTVHEFQASRETLEGYKVGDPIKARLRTTTPAN</sequence>
<dbReference type="STRING" id="292415.Tbd_2037"/>
<dbReference type="AlphaFoldDB" id="Q3SH99"/>
<evidence type="ECO:0000256" key="1">
    <source>
        <dbReference type="SAM" id="SignalP"/>
    </source>
</evidence>
<dbReference type="Proteomes" id="UP000008291">
    <property type="component" value="Chromosome"/>
</dbReference>
<reference evidence="2 3" key="1">
    <citation type="journal article" date="2006" name="J. Bacteriol.">
        <title>The genome sequence of the obligately chemolithoautotrophic, facultatively anaerobic bacterium Thiobacillus denitrificans.</title>
        <authorList>
            <person name="Beller H.R."/>
            <person name="Chain P.S."/>
            <person name="Letain T.E."/>
            <person name="Chakicherla A."/>
            <person name="Larimer F.W."/>
            <person name="Richardson P.M."/>
            <person name="Coleman M.A."/>
            <person name="Wood A.P."/>
            <person name="Kelly D.P."/>
        </authorList>
    </citation>
    <scope>NUCLEOTIDE SEQUENCE [LARGE SCALE GENOMIC DNA]</scope>
    <source>
        <strain evidence="2 3">ATCC 25259</strain>
    </source>
</reference>
<feature type="chain" id="PRO_5004228796" evidence="1">
    <location>
        <begin position="18"/>
        <end position="81"/>
    </location>
</feature>
<name>Q3SH99_THIDA</name>
<accession>Q3SH99</accession>
<dbReference type="EMBL" id="CP000116">
    <property type="protein sequence ID" value="AAZ97990.1"/>
    <property type="molecule type" value="Genomic_DNA"/>
</dbReference>
<organism evidence="2 3">
    <name type="scientific">Thiobacillus denitrificans (strain ATCC 25259 / T1)</name>
    <dbReference type="NCBI Taxonomy" id="292415"/>
    <lineage>
        <taxon>Bacteria</taxon>
        <taxon>Pseudomonadati</taxon>
        <taxon>Pseudomonadota</taxon>
        <taxon>Betaproteobacteria</taxon>
        <taxon>Nitrosomonadales</taxon>
        <taxon>Thiobacillaceae</taxon>
        <taxon>Thiobacillus</taxon>
    </lineage>
</organism>
<evidence type="ECO:0000313" key="2">
    <source>
        <dbReference type="EMBL" id="AAZ97990.1"/>
    </source>
</evidence>
<gene>
    <name evidence="2" type="ordered locus">Tbd_2037</name>
</gene>
<protein>
    <submittedName>
        <fullName evidence="2">Uncharacterized protein</fullName>
    </submittedName>
</protein>